<accession>G7Y714</accession>
<dbReference type="Proteomes" id="UP000008909">
    <property type="component" value="Unassembled WGS sequence"/>
</dbReference>
<protein>
    <submittedName>
        <fullName evidence="1">Uncharacterized protein</fullName>
    </submittedName>
</protein>
<dbReference type="EMBL" id="DF142907">
    <property type="protein sequence ID" value="GAA48749.1"/>
    <property type="molecule type" value="Genomic_DNA"/>
</dbReference>
<reference key="2">
    <citation type="submission" date="2011-10" db="EMBL/GenBank/DDBJ databases">
        <title>The genome and transcriptome sequence of Clonorchis sinensis provide insights into the carcinogenic liver fluke.</title>
        <authorList>
            <person name="Wang X."/>
            <person name="Huang Y."/>
            <person name="Chen W."/>
            <person name="Liu H."/>
            <person name="Guo L."/>
            <person name="Chen Y."/>
            <person name="Luo F."/>
            <person name="Zhou W."/>
            <person name="Sun J."/>
            <person name="Mao Q."/>
            <person name="Liang P."/>
            <person name="Zhou C."/>
            <person name="Tian Y."/>
            <person name="Men J."/>
            <person name="Lv X."/>
            <person name="Huang L."/>
            <person name="Zhou J."/>
            <person name="Hu Y."/>
            <person name="Li R."/>
            <person name="Zhang F."/>
            <person name="Lei H."/>
            <person name="Li X."/>
            <person name="Hu X."/>
            <person name="Liang C."/>
            <person name="Xu J."/>
            <person name="Wu Z."/>
            <person name="Yu X."/>
        </authorList>
    </citation>
    <scope>NUCLEOTIDE SEQUENCE</scope>
    <source>
        <strain>Henan</strain>
    </source>
</reference>
<gene>
    <name evidence="1" type="ORF">CLF_101987</name>
</gene>
<name>G7Y714_CLOSI</name>
<evidence type="ECO:0000313" key="1">
    <source>
        <dbReference type="EMBL" id="GAA48749.1"/>
    </source>
</evidence>
<organism evidence="1 2">
    <name type="scientific">Clonorchis sinensis</name>
    <name type="common">Chinese liver fluke</name>
    <dbReference type="NCBI Taxonomy" id="79923"/>
    <lineage>
        <taxon>Eukaryota</taxon>
        <taxon>Metazoa</taxon>
        <taxon>Spiralia</taxon>
        <taxon>Lophotrochozoa</taxon>
        <taxon>Platyhelminthes</taxon>
        <taxon>Trematoda</taxon>
        <taxon>Digenea</taxon>
        <taxon>Opisthorchiida</taxon>
        <taxon>Opisthorchiata</taxon>
        <taxon>Opisthorchiidae</taxon>
        <taxon>Clonorchis</taxon>
    </lineage>
</organism>
<dbReference type="AlphaFoldDB" id="G7Y714"/>
<reference evidence="1" key="1">
    <citation type="journal article" date="2011" name="Genome Biol.">
        <title>The draft genome of the carcinogenic human liver fluke Clonorchis sinensis.</title>
        <authorList>
            <person name="Wang X."/>
            <person name="Chen W."/>
            <person name="Huang Y."/>
            <person name="Sun J."/>
            <person name="Men J."/>
            <person name="Liu H."/>
            <person name="Luo F."/>
            <person name="Guo L."/>
            <person name="Lv X."/>
            <person name="Deng C."/>
            <person name="Zhou C."/>
            <person name="Fan Y."/>
            <person name="Li X."/>
            <person name="Huang L."/>
            <person name="Hu Y."/>
            <person name="Liang C."/>
            <person name="Hu X."/>
            <person name="Xu J."/>
            <person name="Yu X."/>
        </authorList>
    </citation>
    <scope>NUCLEOTIDE SEQUENCE [LARGE SCALE GENOMIC DNA]</scope>
    <source>
        <strain evidence="1">Henan</strain>
    </source>
</reference>
<sequence length="219" mass="24961">MLKGLEAPYSGSTLIWNHQQCASHETLKSQTCGLLVIGLNDLPFGHERHLDRICRRSSFTHEIRVKGFVEAIFGDLSQLRTMVWLAERIQWSRCRLSIRDFTTDLRSGSGDQYNANVIQTGMGRTRWKHNVNEFNFSGGNDEIAIKYSQWHMRLSNQLSDSTINKRSHWWSVANIDGSAEAVADIPGDQNLSKFICNVLSSLRLRSLYFGRVPQVFSPS</sequence>
<proteinExistence type="predicted"/>
<evidence type="ECO:0000313" key="2">
    <source>
        <dbReference type="Proteomes" id="UP000008909"/>
    </source>
</evidence>
<keyword evidence="2" id="KW-1185">Reference proteome</keyword>